<dbReference type="SUPFAM" id="SSF53335">
    <property type="entry name" value="S-adenosyl-L-methionine-dependent methyltransferases"/>
    <property type="match status" value="1"/>
</dbReference>
<evidence type="ECO:0000256" key="3">
    <source>
        <dbReference type="ARBA" id="ARBA00022691"/>
    </source>
</evidence>
<dbReference type="Gene3D" id="3.40.50.150">
    <property type="entry name" value="Vaccinia Virus protein VP39"/>
    <property type="match status" value="1"/>
</dbReference>
<evidence type="ECO:0000256" key="2">
    <source>
        <dbReference type="ARBA" id="ARBA00022679"/>
    </source>
</evidence>
<feature type="binding site" evidence="5">
    <location>
        <begin position="117"/>
        <end position="121"/>
    </location>
    <ligand>
        <name>S-adenosyl-L-methionine</name>
        <dbReference type="ChEBI" id="CHEBI:59789"/>
    </ligand>
</feature>
<evidence type="ECO:0000313" key="9">
    <source>
        <dbReference type="Proteomes" id="UP000269903"/>
    </source>
</evidence>
<dbReference type="GO" id="GO:0032259">
    <property type="term" value="P:methylation"/>
    <property type="evidence" value="ECO:0007669"/>
    <property type="project" value="UniProtKB-KW"/>
</dbReference>
<protein>
    <recommendedName>
        <fullName evidence="5">Release factor glutamine methyltransferase</fullName>
        <shortName evidence="5">RF MTase</shortName>
        <ecNumber evidence="5">2.1.1.297</ecNumber>
    </recommendedName>
    <alternativeName>
        <fullName evidence="5">N5-glutamine methyltransferase PrmC</fullName>
    </alternativeName>
    <alternativeName>
        <fullName evidence="5">Protein-(glutamine-N5) MTase PrmC</fullName>
    </alternativeName>
    <alternativeName>
        <fullName evidence="5">Protein-glutamine N-methyltransferase PrmC</fullName>
    </alternativeName>
</protein>
<dbReference type="Gene3D" id="1.10.8.10">
    <property type="entry name" value="DNA helicase RuvA subunit, C-terminal domain"/>
    <property type="match status" value="1"/>
</dbReference>
<name>A0A2X4C3B1_STRSZ</name>
<dbReference type="Proteomes" id="UP000269903">
    <property type="component" value="Chromosome"/>
</dbReference>
<dbReference type="HAMAP" id="MF_02126">
    <property type="entry name" value="RF_methyltr_PrmC"/>
    <property type="match status" value="1"/>
</dbReference>
<dbReference type="InterPro" id="IPR004556">
    <property type="entry name" value="HemK-like"/>
</dbReference>
<dbReference type="NCBIfam" id="TIGR03534">
    <property type="entry name" value="RF_mod_PrmC"/>
    <property type="match status" value="1"/>
</dbReference>
<reference evidence="8 9" key="1">
    <citation type="submission" date="2018-12" db="EMBL/GenBank/DDBJ databases">
        <authorList>
            <consortium name="Pathogen Informatics"/>
        </authorList>
    </citation>
    <scope>NUCLEOTIDE SEQUENCE [LARGE SCALE GENOMIC DNA]</scope>
    <source>
        <strain evidence="8 9">NCTC6180</strain>
    </source>
</reference>
<evidence type="ECO:0000256" key="1">
    <source>
        <dbReference type="ARBA" id="ARBA00022603"/>
    </source>
</evidence>
<dbReference type="PANTHER" id="PTHR18895">
    <property type="entry name" value="HEMK METHYLTRANSFERASE"/>
    <property type="match status" value="1"/>
</dbReference>
<dbReference type="InterPro" id="IPR029063">
    <property type="entry name" value="SAM-dependent_MTases_sf"/>
</dbReference>
<feature type="domain" description="Methyltransferase small" evidence="6">
    <location>
        <begin position="103"/>
        <end position="189"/>
    </location>
</feature>
<dbReference type="RefSeq" id="WP_012515651.1">
    <property type="nucleotide sequence ID" value="NZ_CP077959.1"/>
</dbReference>
<comment type="caution">
    <text evidence="5">Lacks conserved residue(s) required for the propagation of feature annotation.</text>
</comment>
<dbReference type="CDD" id="cd02440">
    <property type="entry name" value="AdoMet_MTases"/>
    <property type="match status" value="1"/>
</dbReference>
<organism evidence="8 9">
    <name type="scientific">Streptococcus equi subsp. zooepidemicus</name>
    <dbReference type="NCBI Taxonomy" id="40041"/>
    <lineage>
        <taxon>Bacteria</taxon>
        <taxon>Bacillati</taxon>
        <taxon>Bacillota</taxon>
        <taxon>Bacilli</taxon>
        <taxon>Lactobacillales</taxon>
        <taxon>Streptococcaceae</taxon>
        <taxon>Streptococcus</taxon>
    </lineage>
</organism>
<keyword evidence="2 5" id="KW-0808">Transferase</keyword>
<evidence type="ECO:0000256" key="5">
    <source>
        <dbReference type="HAMAP-Rule" id="MF_02126"/>
    </source>
</evidence>
<feature type="binding site" evidence="5">
    <location>
        <begin position="181"/>
        <end position="184"/>
    </location>
    <ligand>
        <name>substrate</name>
    </ligand>
</feature>
<feature type="binding site" evidence="5">
    <location>
        <position position="181"/>
    </location>
    <ligand>
        <name>S-adenosyl-L-methionine</name>
        <dbReference type="ChEBI" id="CHEBI:59789"/>
    </ligand>
</feature>
<comment type="similarity">
    <text evidence="5">Belongs to the protein N5-glutamine methyltransferase family. PrmC subfamily.</text>
</comment>
<dbReference type="EC" id="2.1.1.297" evidence="5"/>
<gene>
    <name evidence="5 8" type="primary">prmC</name>
    <name evidence="8" type="ORF">NCTC6180_00738</name>
</gene>
<dbReference type="GO" id="GO:0003676">
    <property type="term" value="F:nucleic acid binding"/>
    <property type="evidence" value="ECO:0007669"/>
    <property type="project" value="InterPro"/>
</dbReference>
<proteinExistence type="inferred from homology"/>
<comment type="function">
    <text evidence="5">Methylates the class 1 translation termination release factors RF1/PrfA and RF2/PrfB on the glutamine residue of the universally conserved GGQ motif.</text>
</comment>
<evidence type="ECO:0000259" key="7">
    <source>
        <dbReference type="Pfam" id="PF17827"/>
    </source>
</evidence>
<keyword evidence="3 5" id="KW-0949">S-adenosyl-L-methionine</keyword>
<comment type="catalytic activity">
    <reaction evidence="4 5">
        <text>L-glutaminyl-[peptide chain release factor] + S-adenosyl-L-methionine = N(5)-methyl-L-glutaminyl-[peptide chain release factor] + S-adenosyl-L-homocysteine + H(+)</text>
        <dbReference type="Rhea" id="RHEA:42896"/>
        <dbReference type="Rhea" id="RHEA-COMP:10271"/>
        <dbReference type="Rhea" id="RHEA-COMP:10272"/>
        <dbReference type="ChEBI" id="CHEBI:15378"/>
        <dbReference type="ChEBI" id="CHEBI:30011"/>
        <dbReference type="ChEBI" id="CHEBI:57856"/>
        <dbReference type="ChEBI" id="CHEBI:59789"/>
        <dbReference type="ChEBI" id="CHEBI:61891"/>
        <dbReference type="EC" id="2.1.1.297"/>
    </reaction>
</comment>
<dbReference type="EMBL" id="LR134317">
    <property type="protein sequence ID" value="VEF06257.1"/>
    <property type="molecule type" value="Genomic_DNA"/>
</dbReference>
<dbReference type="InterPro" id="IPR002052">
    <property type="entry name" value="DNA_methylase_N6_adenine_CS"/>
</dbReference>
<keyword evidence="1 5" id="KW-0489">Methyltransferase</keyword>
<evidence type="ECO:0000313" key="8">
    <source>
        <dbReference type="EMBL" id="VEF06257.1"/>
    </source>
</evidence>
<dbReference type="Pfam" id="PF05175">
    <property type="entry name" value="MTS"/>
    <property type="match status" value="1"/>
</dbReference>
<dbReference type="AlphaFoldDB" id="A0A2X4C3B1"/>
<dbReference type="PROSITE" id="PS00092">
    <property type="entry name" value="N6_MTASE"/>
    <property type="match status" value="1"/>
</dbReference>
<dbReference type="InterPro" id="IPR050320">
    <property type="entry name" value="N5-glutamine_MTase"/>
</dbReference>
<dbReference type="InterPro" id="IPR019874">
    <property type="entry name" value="RF_methyltr_PrmC"/>
</dbReference>
<dbReference type="STRING" id="1051072.SeseC_01356"/>
<dbReference type="PANTHER" id="PTHR18895:SF74">
    <property type="entry name" value="MTRF1L RELEASE FACTOR GLUTAMINE METHYLTRANSFERASE"/>
    <property type="match status" value="1"/>
</dbReference>
<feature type="domain" description="Release factor glutamine methyltransferase N-terminal" evidence="7">
    <location>
        <begin position="7"/>
        <end position="73"/>
    </location>
</feature>
<feature type="binding site" evidence="5">
    <location>
        <position position="140"/>
    </location>
    <ligand>
        <name>S-adenosyl-L-methionine</name>
        <dbReference type="ChEBI" id="CHEBI:59789"/>
    </ligand>
</feature>
<dbReference type="NCBIfam" id="TIGR00536">
    <property type="entry name" value="hemK_fam"/>
    <property type="match status" value="1"/>
</dbReference>
<evidence type="ECO:0000256" key="4">
    <source>
        <dbReference type="ARBA" id="ARBA00048391"/>
    </source>
</evidence>
<dbReference type="InterPro" id="IPR040758">
    <property type="entry name" value="PrmC_N"/>
</dbReference>
<accession>A0A2X4C3B1</accession>
<dbReference type="InterPro" id="IPR007848">
    <property type="entry name" value="Small_mtfrase_dom"/>
</dbReference>
<sequence length="282" mass="32185">MNYAKQLRAYEDRLENIGEDRENLAYVFKELKQWTSLDFLLHQNQEVTSEDQALLERIFLALSQHVSPQYITGRAYFRDLVLAVDSRVLIPRPETEELVELILKENDATRKSVLDIGTGSGAIAIALKKARPNWQVTASDISADALSLAYSNALDHHVEIAFEESDLFSKLSGQFDIIVSNPPYIAYEDKDEVGLNVYQSEPHLALFAAENGFAIYRRIIEQASAYLTTSGKLYFEIGYKQGEGLKRLLSKRFPQKRIRVLKDMLGKERMVVVDDNTFDRDN</sequence>
<dbReference type="GO" id="GO:0102559">
    <property type="term" value="F:peptide chain release factor N(5)-glutamine methyltransferase activity"/>
    <property type="evidence" value="ECO:0007669"/>
    <property type="project" value="UniProtKB-EC"/>
</dbReference>
<evidence type="ECO:0000259" key="6">
    <source>
        <dbReference type="Pfam" id="PF05175"/>
    </source>
</evidence>
<dbReference type="Pfam" id="PF17827">
    <property type="entry name" value="PrmC_N"/>
    <property type="match status" value="1"/>
</dbReference>